<feature type="transmembrane region" description="Helical" evidence="1">
    <location>
        <begin position="45"/>
        <end position="63"/>
    </location>
</feature>
<reference evidence="2 3" key="1">
    <citation type="submission" date="2017-10" db="EMBL/GenBank/DDBJ databases">
        <title>Massilia psychrophilum sp. nov., a novel purple-pigmented bacterium isolated from Tianshan glacier, Xinjiang Municipality, China.</title>
        <authorList>
            <person name="Wang H."/>
        </authorList>
    </citation>
    <scope>NUCLEOTIDE SEQUENCE [LARGE SCALE GENOMIC DNA]</scope>
    <source>
        <strain evidence="2 3">JCM 30074</strain>
    </source>
</reference>
<keyword evidence="1" id="KW-0812">Transmembrane</keyword>
<dbReference type="InterPro" id="IPR019253">
    <property type="entry name" value="DUF2244_TM"/>
</dbReference>
<dbReference type="AlphaFoldDB" id="A0A2G8TEK7"/>
<accession>A0A2G8TEK7</accession>
<dbReference type="OrthoDB" id="9091577at2"/>
<keyword evidence="1" id="KW-1133">Transmembrane helix</keyword>
<dbReference type="EMBL" id="PDOC01000007">
    <property type="protein sequence ID" value="PIL44485.1"/>
    <property type="molecule type" value="Genomic_DNA"/>
</dbReference>
<protein>
    <recommendedName>
        <fullName evidence="4">DUF2244 domain-containing protein</fullName>
    </recommendedName>
</protein>
<proteinExistence type="predicted"/>
<feature type="transmembrane region" description="Helical" evidence="1">
    <location>
        <begin position="20"/>
        <end position="39"/>
    </location>
</feature>
<evidence type="ECO:0008006" key="4">
    <source>
        <dbReference type="Google" id="ProtNLM"/>
    </source>
</evidence>
<dbReference type="Pfam" id="PF10003">
    <property type="entry name" value="DUF2244"/>
    <property type="match status" value="1"/>
</dbReference>
<dbReference type="Proteomes" id="UP000230390">
    <property type="component" value="Unassembled WGS sequence"/>
</dbReference>
<keyword evidence="3" id="KW-1185">Reference proteome</keyword>
<comment type="caution">
    <text evidence="2">The sequence shown here is derived from an EMBL/GenBank/DDBJ whole genome shotgun (WGS) entry which is preliminary data.</text>
</comment>
<organism evidence="2 3">
    <name type="scientific">Massilia eurypsychrophila</name>
    <dbReference type="NCBI Taxonomy" id="1485217"/>
    <lineage>
        <taxon>Bacteria</taxon>
        <taxon>Pseudomonadati</taxon>
        <taxon>Pseudomonadota</taxon>
        <taxon>Betaproteobacteria</taxon>
        <taxon>Burkholderiales</taxon>
        <taxon>Oxalobacteraceae</taxon>
        <taxon>Telluria group</taxon>
        <taxon>Massilia</taxon>
    </lineage>
</organism>
<evidence type="ECO:0000313" key="2">
    <source>
        <dbReference type="EMBL" id="PIL44485.1"/>
    </source>
</evidence>
<dbReference type="RefSeq" id="WP_099789000.1">
    <property type="nucleotide sequence ID" value="NZ_JBHLYV010000022.1"/>
</dbReference>
<keyword evidence="1" id="KW-0472">Membrane</keyword>
<gene>
    <name evidence="2" type="ORF">CR105_13585</name>
</gene>
<sequence>MKREWHLKRNCSMSPRQSALAYGSLCAGVLGVSLVFALYGLWFMLVFAVLETAGVGFALLHYARHATDHEYIALGDGCLLVERVQAGQVQRIHLDPCWTRIAVPTRRRQLIHLESRGVRVEIGAFVSEKLRQQVATELKQELRGSSYLA</sequence>
<evidence type="ECO:0000313" key="3">
    <source>
        <dbReference type="Proteomes" id="UP000230390"/>
    </source>
</evidence>
<evidence type="ECO:0000256" key="1">
    <source>
        <dbReference type="SAM" id="Phobius"/>
    </source>
</evidence>
<name>A0A2G8TEK7_9BURK</name>